<dbReference type="GO" id="GO:0003849">
    <property type="term" value="F:3-deoxy-7-phosphoheptulonate synthase activity"/>
    <property type="evidence" value="ECO:0007669"/>
    <property type="project" value="UniProtKB-EC"/>
</dbReference>
<accession>A0A150NGX4</accession>
<keyword evidence="1" id="KW-0808">Transferase</keyword>
<sequence>MIESYLADGRQNQPEVFGCSITDPCLGWENTEALVEEIYATLTK</sequence>
<organism evidence="1 2">
    <name type="scientific">Streptococcus mitis</name>
    <dbReference type="NCBI Taxonomy" id="28037"/>
    <lineage>
        <taxon>Bacteria</taxon>
        <taxon>Bacillati</taxon>
        <taxon>Bacillota</taxon>
        <taxon>Bacilli</taxon>
        <taxon>Lactobacillales</taxon>
        <taxon>Streptococcaceae</taxon>
        <taxon>Streptococcus</taxon>
        <taxon>Streptococcus mitis group</taxon>
    </lineage>
</organism>
<proteinExistence type="predicted"/>
<dbReference type="Gene3D" id="3.20.20.70">
    <property type="entry name" value="Aldolase class I"/>
    <property type="match status" value="1"/>
</dbReference>
<comment type="caution">
    <text evidence="1">The sequence shown here is derived from an EMBL/GenBank/DDBJ whole genome shotgun (WGS) entry which is preliminary data.</text>
</comment>
<dbReference type="Proteomes" id="UP000075618">
    <property type="component" value="Unassembled WGS sequence"/>
</dbReference>
<gene>
    <name evidence="1" type="ORF">SMI10712_00484</name>
</gene>
<dbReference type="SUPFAM" id="SSF51569">
    <property type="entry name" value="Aldolase"/>
    <property type="match status" value="1"/>
</dbReference>
<dbReference type="EC" id="2.5.1.54" evidence="1"/>
<dbReference type="PATRIC" id="fig|28037.237.peg.1811"/>
<name>A0A150NGX4_STRMT</name>
<dbReference type="InterPro" id="IPR013785">
    <property type="entry name" value="Aldolase_TIM"/>
</dbReference>
<reference evidence="1 2" key="1">
    <citation type="submission" date="2016-01" db="EMBL/GenBank/DDBJ databases">
        <title>Highly variable Streptococcus oralis are common among viridans streptococci isolated from primates.</title>
        <authorList>
            <person name="Denapaite D."/>
            <person name="Rieger M."/>
            <person name="Koendgen S."/>
            <person name="Brueckner R."/>
            <person name="Ochigava I."/>
            <person name="Kappeler P."/>
            <person name="Maetz-Rensing K."/>
            <person name="Leendertz F."/>
            <person name="Hakenbeck R."/>
        </authorList>
    </citation>
    <scope>NUCLEOTIDE SEQUENCE [LARGE SCALE GENOMIC DNA]</scope>
    <source>
        <strain evidence="1 2">10712</strain>
    </source>
</reference>
<evidence type="ECO:0000313" key="1">
    <source>
        <dbReference type="EMBL" id="KYF32732.1"/>
    </source>
</evidence>
<dbReference type="AlphaFoldDB" id="A0A150NGX4"/>
<protein>
    <submittedName>
        <fullName evidence="1">2-keto-3-deoxy-D-arabino-heptulosonate-7-phosphate synthase I alpha</fullName>
        <ecNumber evidence="1">2.5.1.54</ecNumber>
    </submittedName>
</protein>
<evidence type="ECO:0000313" key="2">
    <source>
        <dbReference type="Proteomes" id="UP000075618"/>
    </source>
</evidence>
<dbReference type="EMBL" id="LROT01000031">
    <property type="protein sequence ID" value="KYF32732.1"/>
    <property type="molecule type" value="Genomic_DNA"/>
</dbReference>